<dbReference type="Pfam" id="PF10409">
    <property type="entry name" value="PTEN_C2"/>
    <property type="match status" value="1"/>
</dbReference>
<dbReference type="InterPro" id="IPR051484">
    <property type="entry name" value="Tensin_PTEN_phosphatase"/>
</dbReference>
<feature type="region of interest" description="Disordered" evidence="1">
    <location>
        <begin position="417"/>
        <end position="485"/>
    </location>
</feature>
<evidence type="ECO:0000313" key="4">
    <source>
        <dbReference type="Proteomes" id="UP000694856"/>
    </source>
</evidence>
<dbReference type="GeneID" id="116659626"/>
<evidence type="ECO:0000256" key="1">
    <source>
        <dbReference type="SAM" id="MobiDB-lite"/>
    </source>
</evidence>
<dbReference type="SMART" id="SM01326">
    <property type="entry name" value="PTEN_C2"/>
    <property type="match status" value="1"/>
</dbReference>
<gene>
    <name evidence="5" type="primary">LOC116659626</name>
</gene>
<dbReference type="PANTHER" id="PTHR45734">
    <property type="entry name" value="TENSIN"/>
    <property type="match status" value="1"/>
</dbReference>
<evidence type="ECO:0000313" key="5">
    <source>
        <dbReference type="RefSeq" id="XP_032323305.1"/>
    </source>
</evidence>
<keyword evidence="4" id="KW-1185">Reference proteome</keyword>
<dbReference type="Gene3D" id="3.90.190.10">
    <property type="entry name" value="Protein tyrosine phosphatase superfamily"/>
    <property type="match status" value="1"/>
</dbReference>
<dbReference type="InterPro" id="IPR035892">
    <property type="entry name" value="C2_domain_sf"/>
</dbReference>
<feature type="domain" description="Phosphatase tensin-type" evidence="2">
    <location>
        <begin position="1"/>
        <end position="170"/>
    </location>
</feature>
<dbReference type="PROSITE" id="PS51181">
    <property type="entry name" value="PPASE_TENSIN"/>
    <property type="match status" value="1"/>
</dbReference>
<protein>
    <submittedName>
        <fullName evidence="5">Tensin-3-like</fullName>
    </submittedName>
</protein>
<proteinExistence type="predicted"/>
<dbReference type="AlphaFoldDB" id="A0A8B8S0P5"/>
<dbReference type="RefSeq" id="XP_032323305.1">
    <property type="nucleotide sequence ID" value="XM_032467414.1"/>
</dbReference>
<sequence>MEDSHELDLTYIIEHIIAMSFPAGCSEESYLHNLQEVTCMLRSKDGDNYLVLNLLEKRCDLTKLNPKILDVGWPELHAPPLDKMCTICKAQEAWLNSDPQHVVVIHCRGGKGCIGVVISSYMHFTNISASADQALDRFAMKKFYDDKVSTLMQPSQKRYVQFLSGLLSGTVKMNASPLFLHFVILHGTPNFDMGGACRPFLKLYQAMQPVYTSGIYNVGPENQGRVCISVEPAQLLKGDVMVKCYHKRYRLATGDVVFHLQFHMGTIQGYGLVFGKEDLDNACKGVQRPLLKPPLQLRYRMLLSPTQSPMPVCRLPSRLPGTHLCPRLEPAVEAFGMWVLPLSALGAGAGGGVICVLISHSFPGRTLRGAGVRYGHVLLLPGFSRVAPGHELFQGRAGGGVVGPEVSTVVSSLCPEKQPGCGESGRAGSLPVTRPPHQAQWARCAGTREQAVHGQDRNTQPAPDSQQADSPATISQQPHRPDRCPWAVHHLRI</sequence>
<dbReference type="SUPFAM" id="SSF52799">
    <property type="entry name" value="(Phosphotyrosine protein) phosphatases II"/>
    <property type="match status" value="1"/>
</dbReference>
<dbReference type="KEGG" id="cfr:116659626"/>
<evidence type="ECO:0000259" key="2">
    <source>
        <dbReference type="PROSITE" id="PS51181"/>
    </source>
</evidence>
<dbReference type="GO" id="GO:0005925">
    <property type="term" value="C:focal adhesion"/>
    <property type="evidence" value="ECO:0007669"/>
    <property type="project" value="TreeGrafter"/>
</dbReference>
<reference evidence="5" key="1">
    <citation type="submission" date="2025-08" db="UniProtKB">
        <authorList>
            <consortium name="RefSeq"/>
        </authorList>
    </citation>
    <scope>IDENTIFICATION</scope>
    <source>
        <tissue evidence="5">Ear skin</tissue>
    </source>
</reference>
<dbReference type="Gene3D" id="2.60.40.1110">
    <property type="match status" value="1"/>
</dbReference>
<feature type="compositionally biased region" description="Polar residues" evidence="1">
    <location>
        <begin position="457"/>
        <end position="478"/>
    </location>
</feature>
<dbReference type="Proteomes" id="UP000694856">
    <property type="component" value="Chromosome 24"/>
</dbReference>
<dbReference type="SUPFAM" id="SSF49562">
    <property type="entry name" value="C2 domain (Calcium/lipid-binding domain, CaLB)"/>
    <property type="match status" value="1"/>
</dbReference>
<feature type="domain" description="C2 tensin-type" evidence="3">
    <location>
        <begin position="175"/>
        <end position="306"/>
    </location>
</feature>
<dbReference type="InterPro" id="IPR014020">
    <property type="entry name" value="Tensin_C2-dom"/>
</dbReference>
<accession>A0A8B8S0P5</accession>
<dbReference type="InterPro" id="IPR029021">
    <property type="entry name" value="Prot-tyrosine_phosphatase-like"/>
</dbReference>
<dbReference type="InterPro" id="IPR029023">
    <property type="entry name" value="Tensin_phosphatase"/>
</dbReference>
<dbReference type="FunFam" id="3.90.190.10:FF:000010">
    <property type="entry name" value="tensin-1 isoform X2"/>
    <property type="match status" value="1"/>
</dbReference>
<name>A0A8B8S0P5_CAMFR</name>
<evidence type="ECO:0000259" key="3">
    <source>
        <dbReference type="PROSITE" id="PS51182"/>
    </source>
</evidence>
<organism evidence="4 5">
    <name type="scientific">Camelus ferus</name>
    <name type="common">Wild bactrian camel</name>
    <name type="synonym">Camelus bactrianus ferus</name>
    <dbReference type="NCBI Taxonomy" id="419612"/>
    <lineage>
        <taxon>Eukaryota</taxon>
        <taxon>Metazoa</taxon>
        <taxon>Chordata</taxon>
        <taxon>Craniata</taxon>
        <taxon>Vertebrata</taxon>
        <taxon>Euteleostomi</taxon>
        <taxon>Mammalia</taxon>
        <taxon>Eutheria</taxon>
        <taxon>Laurasiatheria</taxon>
        <taxon>Artiodactyla</taxon>
        <taxon>Tylopoda</taxon>
        <taxon>Camelidae</taxon>
        <taxon>Camelus</taxon>
    </lineage>
</organism>
<dbReference type="PANTHER" id="PTHR45734:SF5">
    <property type="entry name" value="TENSIN-3"/>
    <property type="match status" value="1"/>
</dbReference>
<dbReference type="PROSITE" id="PS51182">
    <property type="entry name" value="C2_TENSIN"/>
    <property type="match status" value="1"/>
</dbReference>